<evidence type="ECO:0000256" key="6">
    <source>
        <dbReference type="SAM" id="MobiDB-lite"/>
    </source>
</evidence>
<feature type="transmembrane region" description="Helical" evidence="7">
    <location>
        <begin position="206"/>
        <end position="226"/>
    </location>
</feature>
<keyword evidence="3 7" id="KW-1133">Transmembrane helix</keyword>
<reference evidence="9" key="1">
    <citation type="journal article" date="2021" name="J Fungi (Basel)">
        <title>Genomic and Metabolomic Analyses of the Marine Fungus Emericellopsis cladophorae: Insights into Saltwater Adaptability Mechanisms and Its Biosynthetic Potential.</title>
        <authorList>
            <person name="Goncalves M.F.M."/>
            <person name="Hilario S."/>
            <person name="Van de Peer Y."/>
            <person name="Esteves A.C."/>
            <person name="Alves A."/>
        </authorList>
    </citation>
    <scope>NUCLEOTIDE SEQUENCE</scope>
    <source>
        <strain evidence="9">MUM 19.33</strain>
    </source>
</reference>
<reference evidence="9" key="2">
    <citation type="submission" date="2022-07" db="EMBL/GenBank/DDBJ databases">
        <authorList>
            <person name="Goncalves M.F.M."/>
            <person name="Hilario S."/>
            <person name="Van De Peer Y."/>
            <person name="Esteves A.C."/>
            <person name="Alves A."/>
        </authorList>
    </citation>
    <scope>NUCLEOTIDE SEQUENCE</scope>
    <source>
        <strain evidence="9">MUM 19.33</strain>
    </source>
</reference>
<evidence type="ECO:0000313" key="9">
    <source>
        <dbReference type="EMBL" id="KAI6782243.1"/>
    </source>
</evidence>
<dbReference type="RefSeq" id="XP_051363099.1">
    <property type="nucleotide sequence ID" value="XM_051505355.1"/>
</dbReference>
<keyword evidence="10" id="KW-1185">Reference proteome</keyword>
<evidence type="ECO:0000313" key="10">
    <source>
        <dbReference type="Proteomes" id="UP001055219"/>
    </source>
</evidence>
<feature type="transmembrane region" description="Helical" evidence="7">
    <location>
        <begin position="133"/>
        <end position="160"/>
    </location>
</feature>
<proteinExistence type="inferred from homology"/>
<dbReference type="InterPro" id="IPR052337">
    <property type="entry name" value="SAT4-like"/>
</dbReference>
<dbReference type="PANTHER" id="PTHR33048:SF167">
    <property type="entry name" value="INTEGRAL MEMBRANE PROTEIN"/>
    <property type="match status" value="1"/>
</dbReference>
<dbReference type="Pfam" id="PF20684">
    <property type="entry name" value="Fung_rhodopsin"/>
    <property type="match status" value="2"/>
</dbReference>
<feature type="domain" description="Rhodopsin" evidence="8">
    <location>
        <begin position="44"/>
        <end position="156"/>
    </location>
</feature>
<dbReference type="InterPro" id="IPR049326">
    <property type="entry name" value="Rhodopsin_dom_fungi"/>
</dbReference>
<evidence type="ECO:0000256" key="3">
    <source>
        <dbReference type="ARBA" id="ARBA00022989"/>
    </source>
</evidence>
<organism evidence="9 10">
    <name type="scientific">Emericellopsis cladophorae</name>
    <dbReference type="NCBI Taxonomy" id="2686198"/>
    <lineage>
        <taxon>Eukaryota</taxon>
        <taxon>Fungi</taxon>
        <taxon>Dikarya</taxon>
        <taxon>Ascomycota</taxon>
        <taxon>Pezizomycotina</taxon>
        <taxon>Sordariomycetes</taxon>
        <taxon>Hypocreomycetidae</taxon>
        <taxon>Hypocreales</taxon>
        <taxon>Bionectriaceae</taxon>
        <taxon>Emericellopsis</taxon>
    </lineage>
</organism>
<gene>
    <name evidence="9" type="ORF">J7T54_008329</name>
</gene>
<protein>
    <recommendedName>
        <fullName evidence="8">Rhodopsin domain-containing protein</fullName>
    </recommendedName>
</protein>
<keyword evidence="2 7" id="KW-0812">Transmembrane</keyword>
<evidence type="ECO:0000256" key="4">
    <source>
        <dbReference type="ARBA" id="ARBA00023136"/>
    </source>
</evidence>
<dbReference type="GO" id="GO:0016020">
    <property type="term" value="C:membrane"/>
    <property type="evidence" value="ECO:0007669"/>
    <property type="project" value="UniProtKB-SubCell"/>
</dbReference>
<evidence type="ECO:0000256" key="7">
    <source>
        <dbReference type="SAM" id="Phobius"/>
    </source>
</evidence>
<evidence type="ECO:0000259" key="8">
    <source>
        <dbReference type="Pfam" id="PF20684"/>
    </source>
</evidence>
<feature type="transmembrane region" description="Helical" evidence="7">
    <location>
        <begin position="26"/>
        <end position="47"/>
    </location>
</feature>
<evidence type="ECO:0000256" key="1">
    <source>
        <dbReference type="ARBA" id="ARBA00004141"/>
    </source>
</evidence>
<keyword evidence="4 7" id="KW-0472">Membrane</keyword>
<accession>A0A9P9Y319</accession>
<evidence type="ECO:0000256" key="2">
    <source>
        <dbReference type="ARBA" id="ARBA00022692"/>
    </source>
</evidence>
<dbReference type="AlphaFoldDB" id="A0A9P9Y319"/>
<dbReference type="GeneID" id="75834800"/>
<dbReference type="PANTHER" id="PTHR33048">
    <property type="entry name" value="PTH11-LIKE INTEGRAL MEMBRANE PROTEIN (AFU_ORTHOLOGUE AFUA_5G11245)"/>
    <property type="match status" value="1"/>
</dbReference>
<comment type="subcellular location">
    <subcellularLocation>
        <location evidence="1">Membrane</location>
        <topology evidence="1">Multi-pass membrane protein</topology>
    </subcellularLocation>
</comment>
<feature type="domain" description="Rhodopsin" evidence="8">
    <location>
        <begin position="172"/>
        <end position="300"/>
    </location>
</feature>
<dbReference type="Proteomes" id="UP001055219">
    <property type="component" value="Unassembled WGS sequence"/>
</dbReference>
<comment type="caution">
    <text evidence="9">The sequence shown here is derived from an EMBL/GenBank/DDBJ whole genome shotgun (WGS) entry which is preliminary data.</text>
</comment>
<feature type="region of interest" description="Disordered" evidence="6">
    <location>
        <begin position="1"/>
        <end position="20"/>
    </location>
</feature>
<sequence>MSDGQAPAPGLPPAISNPDEDESGRILGAVVAVTTLALITVATRFYVRMVMIRSFGWDDAMMALTMLTSLAGCGVAVASVHYGAGRHRGDIPPDDFETGMKLNFISQPVYLFAICFVKLAVGCSLLRIASTKFYTWLISGIMGFMLFYTIACFFVGPFFASFAFLDSPRLQTIILQCTDIRVLWNPNIRSTCWTMQTLQGLSYTNAALNILTDLLFAVIIPAPMLWNLNVQRRTRMTLLFVLGLGVFACAAALVKVGYVVNYGKVGDFLWDSRDITIWTATETNVGIVAGSLPTLRPIFKTFLGSIYGRGTKPTNSQSHFYGHGTNRGSKHWQALSSSGGRNRSRPADDLADETSSQEAIALGRIRDEYDLTGKAGGATTIVTAAGATGEDPDQSGMASGLYPKGIQKTTSTTVYHSEL</sequence>
<feature type="transmembrane region" description="Helical" evidence="7">
    <location>
        <begin position="59"/>
        <end position="84"/>
    </location>
</feature>
<name>A0A9P9Y319_9HYPO</name>
<dbReference type="OrthoDB" id="5022096at2759"/>
<feature type="transmembrane region" description="Helical" evidence="7">
    <location>
        <begin position="104"/>
        <end position="126"/>
    </location>
</feature>
<comment type="similarity">
    <text evidence="5">Belongs to the SAT4 family.</text>
</comment>
<evidence type="ECO:0000256" key="5">
    <source>
        <dbReference type="ARBA" id="ARBA00038359"/>
    </source>
</evidence>
<feature type="transmembrane region" description="Helical" evidence="7">
    <location>
        <begin position="238"/>
        <end position="260"/>
    </location>
</feature>
<feature type="region of interest" description="Disordered" evidence="6">
    <location>
        <begin position="320"/>
        <end position="356"/>
    </location>
</feature>
<dbReference type="EMBL" id="JAGIXG020000014">
    <property type="protein sequence ID" value="KAI6782243.1"/>
    <property type="molecule type" value="Genomic_DNA"/>
</dbReference>